<comment type="similarity">
    <text evidence="2 7">Belongs to the sodium:solute symporter (SSF) (TC 2.A.21) family.</text>
</comment>
<keyword evidence="11" id="KW-1185">Reference proteome</keyword>
<dbReference type="PROSITE" id="PS50283">
    <property type="entry name" value="NA_SOLUT_SYMP_3"/>
    <property type="match status" value="1"/>
</dbReference>
<feature type="transmembrane region" description="Helical" evidence="9">
    <location>
        <begin position="97"/>
        <end position="117"/>
    </location>
</feature>
<dbReference type="Pfam" id="PF00474">
    <property type="entry name" value="SSF"/>
    <property type="match status" value="1"/>
</dbReference>
<comment type="subcellular location">
    <subcellularLocation>
        <location evidence="1">Membrane</location>
        <topology evidence="1">Multi-pass membrane protein</topology>
    </subcellularLocation>
</comment>
<reference evidence="10" key="1">
    <citation type="journal article" date="2020" name="Stud. Mycol.">
        <title>101 Dothideomycetes genomes: a test case for predicting lifestyles and emergence of pathogens.</title>
        <authorList>
            <person name="Haridas S."/>
            <person name="Albert R."/>
            <person name="Binder M."/>
            <person name="Bloem J."/>
            <person name="Labutti K."/>
            <person name="Salamov A."/>
            <person name="Andreopoulos B."/>
            <person name="Baker S."/>
            <person name="Barry K."/>
            <person name="Bills G."/>
            <person name="Bluhm B."/>
            <person name="Cannon C."/>
            <person name="Castanera R."/>
            <person name="Culley D."/>
            <person name="Daum C."/>
            <person name="Ezra D."/>
            <person name="Gonzalez J."/>
            <person name="Henrissat B."/>
            <person name="Kuo A."/>
            <person name="Liang C."/>
            <person name="Lipzen A."/>
            <person name="Lutzoni F."/>
            <person name="Magnuson J."/>
            <person name="Mondo S."/>
            <person name="Nolan M."/>
            <person name="Ohm R."/>
            <person name="Pangilinan J."/>
            <person name="Park H.-J."/>
            <person name="Ramirez L."/>
            <person name="Alfaro M."/>
            <person name="Sun H."/>
            <person name="Tritt A."/>
            <person name="Yoshinaga Y."/>
            <person name="Zwiers L.-H."/>
            <person name="Turgeon B."/>
            <person name="Goodwin S."/>
            <person name="Spatafora J."/>
            <person name="Crous P."/>
            <person name="Grigoriev I."/>
        </authorList>
    </citation>
    <scope>NUCLEOTIDE SEQUENCE</scope>
    <source>
        <strain evidence="10">CBS 123094</strain>
    </source>
</reference>
<dbReference type="GO" id="GO:0015606">
    <property type="term" value="F:spermidine transmembrane transporter activity"/>
    <property type="evidence" value="ECO:0007669"/>
    <property type="project" value="TreeGrafter"/>
</dbReference>
<feature type="transmembrane region" description="Helical" evidence="9">
    <location>
        <begin position="462"/>
        <end position="483"/>
    </location>
</feature>
<feature type="transmembrane region" description="Helical" evidence="9">
    <location>
        <begin position="138"/>
        <end position="159"/>
    </location>
</feature>
<dbReference type="OrthoDB" id="6132759at2759"/>
<dbReference type="Proteomes" id="UP000799779">
    <property type="component" value="Unassembled WGS sequence"/>
</dbReference>
<dbReference type="PANTHER" id="PTHR46154">
    <property type="match status" value="1"/>
</dbReference>
<sequence>MAGGAAPVGPSASPLGQAWGYGIVLGIGFLFALGMVLITWILKRYNNELQTSEMFSTAGRTVKSGLVASAVVSSWTWAATLLQSSSVAFRYGVSGPLWYAAGATVQILLFATVAIELKRRAPNAHTFLEAVRARYGTSTHFVFIMFGLFTNILVTAMLLTGGSAVVSSLTGVPTAAACFLLPLGVVIYTMFGGIKATFLTDYVHTVILLIIILIFAFTTYATGSELGSPRKVYDLLQEVSAKTPVEGNAGGSYLTMRSKDGAIFFVINIIGNFGTVFCDNGYYNKAIAAHPVHALPGYIIGGLSWFAIPWLCATTMGLAALALQNNPSFPTYPNPMAESEVSAGLVLPYAATAILGSGGAVATLLIVFMAVTSAFSAQLIAVSSILTYDIYGTYFNKEASGRRLVYVSHACVAGFGLVMAGFSTGLFYAGISMGYLYLLMGVIISSAVLPATLTLMWNKQNFWAATLSPILGLVCSIIAWLVTAAKLNDGVITVATTGANNPMLAGNVVALLSPVIFIPALTYGLGVDNYDWVSMKQIRLVDDSDVTDAAHIDLESVPGHLSTSLTPEQEAAEQAKLIRASKIAKTTTAAMTLILLVLWPMPLYGTGYIFSPSFFAGWVVVGIIWLLCSTMAVGVFPLWEGRHSLRHNCVAMWKDITGKRAIPARSVEVVHGEEKAGHESGDEAGKTTWKAQEVEK</sequence>
<feature type="region of interest" description="Disordered" evidence="8">
    <location>
        <begin position="673"/>
        <end position="696"/>
    </location>
</feature>
<dbReference type="CDD" id="cd11476">
    <property type="entry name" value="SLC5sbd_DUR3"/>
    <property type="match status" value="1"/>
</dbReference>
<evidence type="ECO:0000256" key="1">
    <source>
        <dbReference type="ARBA" id="ARBA00004141"/>
    </source>
</evidence>
<evidence type="ECO:0000256" key="9">
    <source>
        <dbReference type="SAM" id="Phobius"/>
    </source>
</evidence>
<dbReference type="GO" id="GO:0015489">
    <property type="term" value="F:putrescine transmembrane transporter activity"/>
    <property type="evidence" value="ECO:0007669"/>
    <property type="project" value="TreeGrafter"/>
</dbReference>
<feature type="transmembrane region" description="Helical" evidence="9">
    <location>
        <begin position="262"/>
        <end position="283"/>
    </location>
</feature>
<evidence type="ECO:0000256" key="3">
    <source>
        <dbReference type="ARBA" id="ARBA00022448"/>
    </source>
</evidence>
<feature type="transmembrane region" description="Helical" evidence="9">
    <location>
        <begin position="503"/>
        <end position="526"/>
    </location>
</feature>
<feature type="transmembrane region" description="Helical" evidence="9">
    <location>
        <begin position="295"/>
        <end position="323"/>
    </location>
</feature>
<feature type="transmembrane region" description="Helical" evidence="9">
    <location>
        <begin position="404"/>
        <end position="429"/>
    </location>
</feature>
<evidence type="ECO:0000313" key="10">
    <source>
        <dbReference type="EMBL" id="KAF2003326.1"/>
    </source>
</evidence>
<keyword evidence="4 9" id="KW-0812">Transmembrane</keyword>
<evidence type="ECO:0000256" key="5">
    <source>
        <dbReference type="ARBA" id="ARBA00022989"/>
    </source>
</evidence>
<protein>
    <submittedName>
        <fullName evidence="10">Urea active transporter</fullName>
    </submittedName>
</protein>
<feature type="transmembrane region" description="Helical" evidence="9">
    <location>
        <begin position="589"/>
        <end position="610"/>
    </location>
</feature>
<dbReference type="Gene3D" id="1.20.1730.10">
    <property type="entry name" value="Sodium/glucose cotransporter"/>
    <property type="match status" value="1"/>
</dbReference>
<organism evidence="10 11">
    <name type="scientific">Amniculicola lignicola CBS 123094</name>
    <dbReference type="NCBI Taxonomy" id="1392246"/>
    <lineage>
        <taxon>Eukaryota</taxon>
        <taxon>Fungi</taxon>
        <taxon>Dikarya</taxon>
        <taxon>Ascomycota</taxon>
        <taxon>Pezizomycotina</taxon>
        <taxon>Dothideomycetes</taxon>
        <taxon>Pleosporomycetidae</taxon>
        <taxon>Pleosporales</taxon>
        <taxon>Amniculicolaceae</taxon>
        <taxon>Amniculicola</taxon>
    </lineage>
</organism>
<keyword evidence="5 9" id="KW-1133">Transmembrane helix</keyword>
<dbReference type="FunFam" id="1.20.1730.10:FF:000006">
    <property type="entry name" value="Urea active transporter"/>
    <property type="match status" value="1"/>
</dbReference>
<dbReference type="InterPro" id="IPR001734">
    <property type="entry name" value="Na/solute_symporter"/>
</dbReference>
<dbReference type="PANTHER" id="PTHR46154:SF4">
    <property type="entry name" value="UREA ACTIVE TRANSPORTER"/>
    <property type="match status" value="1"/>
</dbReference>
<dbReference type="EMBL" id="ML977573">
    <property type="protein sequence ID" value="KAF2003326.1"/>
    <property type="molecule type" value="Genomic_DNA"/>
</dbReference>
<feature type="transmembrane region" description="Helical" evidence="9">
    <location>
        <begin position="18"/>
        <end position="42"/>
    </location>
</feature>
<evidence type="ECO:0000256" key="2">
    <source>
        <dbReference type="ARBA" id="ARBA00006434"/>
    </source>
</evidence>
<evidence type="ECO:0000313" key="11">
    <source>
        <dbReference type="Proteomes" id="UP000799779"/>
    </source>
</evidence>
<gene>
    <name evidence="10" type="ORF">P154DRAFT_487140</name>
</gene>
<name>A0A6A5X0F1_9PLEO</name>
<evidence type="ECO:0000256" key="7">
    <source>
        <dbReference type="RuleBase" id="RU362091"/>
    </source>
</evidence>
<feature type="transmembrane region" description="Helical" evidence="9">
    <location>
        <begin position="616"/>
        <end position="639"/>
    </location>
</feature>
<dbReference type="InterPro" id="IPR031155">
    <property type="entry name" value="DUR"/>
</dbReference>
<feature type="transmembrane region" description="Helical" evidence="9">
    <location>
        <begin position="62"/>
        <end position="82"/>
    </location>
</feature>
<accession>A0A6A5X0F1</accession>
<dbReference type="AlphaFoldDB" id="A0A6A5X0F1"/>
<feature type="transmembrane region" description="Helical" evidence="9">
    <location>
        <begin position="171"/>
        <end position="191"/>
    </location>
</feature>
<evidence type="ECO:0000256" key="8">
    <source>
        <dbReference type="SAM" id="MobiDB-lite"/>
    </source>
</evidence>
<keyword evidence="3" id="KW-0813">Transport</keyword>
<feature type="compositionally biased region" description="Basic and acidic residues" evidence="8">
    <location>
        <begin position="673"/>
        <end position="685"/>
    </location>
</feature>
<keyword evidence="6 9" id="KW-0472">Membrane</keyword>
<evidence type="ECO:0000256" key="4">
    <source>
        <dbReference type="ARBA" id="ARBA00022692"/>
    </source>
</evidence>
<dbReference type="GO" id="GO:0015204">
    <property type="term" value="F:urea transmembrane transporter activity"/>
    <property type="evidence" value="ECO:0007669"/>
    <property type="project" value="InterPro"/>
</dbReference>
<dbReference type="InterPro" id="IPR038377">
    <property type="entry name" value="Na/Glc_symporter_sf"/>
</dbReference>
<feature type="transmembrane region" description="Helical" evidence="9">
    <location>
        <begin position="203"/>
        <end position="223"/>
    </location>
</feature>
<proteinExistence type="inferred from homology"/>
<evidence type="ECO:0000256" key="6">
    <source>
        <dbReference type="ARBA" id="ARBA00023136"/>
    </source>
</evidence>
<feature type="transmembrane region" description="Helical" evidence="9">
    <location>
        <begin position="435"/>
        <end position="455"/>
    </location>
</feature>
<dbReference type="NCBIfam" id="TIGR00813">
    <property type="entry name" value="sss"/>
    <property type="match status" value="1"/>
</dbReference>
<dbReference type="GO" id="GO:0005886">
    <property type="term" value="C:plasma membrane"/>
    <property type="evidence" value="ECO:0007669"/>
    <property type="project" value="TreeGrafter"/>
</dbReference>